<evidence type="ECO:0000256" key="5">
    <source>
        <dbReference type="ARBA" id="ARBA00023049"/>
    </source>
</evidence>
<evidence type="ECO:0000256" key="4">
    <source>
        <dbReference type="ARBA" id="ARBA00022833"/>
    </source>
</evidence>
<dbReference type="SUPFAM" id="SSF55486">
    <property type="entry name" value="Metalloproteases ('zincins'), catalytic domain"/>
    <property type="match status" value="1"/>
</dbReference>
<keyword evidence="4 6" id="KW-0862">Zinc</keyword>
<evidence type="ECO:0000259" key="8">
    <source>
        <dbReference type="Pfam" id="PF08439"/>
    </source>
</evidence>
<dbReference type="EMBL" id="VUNH01000002">
    <property type="protein sequence ID" value="MST54893.1"/>
    <property type="molecule type" value="Genomic_DNA"/>
</dbReference>
<sequence>MTENETKASGIAGDAGYAAPLYETRAEVPEAARWKLEDIYAAPAQWEAEAKEAEATAAELAACRGRVMGSAASLLKAITLDERLDYLLGRLYSYAVMRSHEDTAAEGPKALAARATQLSVRAAEASAFLSPEILAADEAKIETFLAQEPKLELYRLMLRRILREKKHVLSAEQEAVMAAMGELAGAPDGIFSMLADADMQFGEIADEKGEKRPLTQESYGRYISSPERRVRREAFEGIHRTFAKFRNTLGATYAASVRKDVTFARLRRYGSALEASLYGNEIPVSVYDGLVAAVNEKLPALHEYVALKKKALGVERMEPWDLYAPFTKELKRTFSYETAQKLVLEAVAPLGDEYAQAMRRAFSERWIDVYENRGKRSGAYSWGCWGVHPYMLLNYGGTYRDVSTLAHEGGHSIHTWLSNAAQPQVYASYTLFVAEVASTVNETLLAEHLLGNTGEREEKIFLLSQQLELIRQTIYRQTLFAEFERDAHALAEKGEPLTPELLNRMWSELYTRYYGEEVGANSDLAAEWSRIPHFYSAFYVYQYATSLAAALALVDRILAGGRAERDAYLNLLRGGCSKDPISLLRDAGVDMSTPEPVERALAVFERKTAELGKLLR</sequence>
<keyword evidence="2 6" id="KW-0479">Metal-binding</keyword>
<dbReference type="NCBIfam" id="TIGR00181">
    <property type="entry name" value="pepF"/>
    <property type="match status" value="1"/>
</dbReference>
<evidence type="ECO:0000256" key="2">
    <source>
        <dbReference type="ARBA" id="ARBA00022723"/>
    </source>
</evidence>
<dbReference type="Pfam" id="PF01432">
    <property type="entry name" value="Peptidase_M3"/>
    <property type="match status" value="1"/>
</dbReference>
<dbReference type="GO" id="GO:0046872">
    <property type="term" value="F:metal ion binding"/>
    <property type="evidence" value="ECO:0007669"/>
    <property type="project" value="UniProtKB-UniRule"/>
</dbReference>
<reference evidence="9 10" key="1">
    <citation type="submission" date="2019-08" db="EMBL/GenBank/DDBJ databases">
        <title>In-depth cultivation of the pig gut microbiome towards novel bacterial diversity and tailored functional studies.</title>
        <authorList>
            <person name="Wylensek D."/>
            <person name="Hitch T.C.A."/>
            <person name="Clavel T."/>
        </authorList>
    </citation>
    <scope>NUCLEOTIDE SEQUENCE [LARGE SCALE GENOMIC DNA]</scope>
    <source>
        <strain evidence="9 10">SM-530-WT-4B</strain>
    </source>
</reference>
<feature type="domain" description="Oligopeptidase F N-terminal" evidence="8">
    <location>
        <begin position="132"/>
        <end position="201"/>
    </location>
</feature>
<evidence type="ECO:0000313" key="10">
    <source>
        <dbReference type="Proteomes" id="UP000473699"/>
    </source>
</evidence>
<comment type="caution">
    <text evidence="9">The sequence shown here is derived from an EMBL/GenBank/DDBJ whole genome shotgun (WGS) entry which is preliminary data.</text>
</comment>
<dbReference type="Gene3D" id="1.10.287.830">
    <property type="entry name" value="putative peptidase helix hairpin domain like"/>
    <property type="match status" value="1"/>
</dbReference>
<dbReference type="Proteomes" id="UP000473699">
    <property type="component" value="Unassembled WGS sequence"/>
</dbReference>
<dbReference type="InterPro" id="IPR004438">
    <property type="entry name" value="Peptidase_M3B"/>
</dbReference>
<comment type="similarity">
    <text evidence="6">Belongs to the peptidase M3B family.</text>
</comment>
<keyword evidence="10" id="KW-1185">Reference proteome</keyword>
<comment type="cofactor">
    <cofactor evidence="6">
        <name>Zn(2+)</name>
        <dbReference type="ChEBI" id="CHEBI:29105"/>
    </cofactor>
    <text evidence="6">Binds 1 zinc ion.</text>
</comment>
<feature type="domain" description="Peptidase M3A/M3B catalytic" evidence="7">
    <location>
        <begin position="222"/>
        <end position="602"/>
    </location>
</feature>
<dbReference type="RefSeq" id="WP_154528008.1">
    <property type="nucleotide sequence ID" value="NZ_VUNH01000002.1"/>
</dbReference>
<evidence type="ECO:0000259" key="7">
    <source>
        <dbReference type="Pfam" id="PF01432"/>
    </source>
</evidence>
<comment type="function">
    <text evidence="6">Has oligopeptidase activity and degrades a variety of small bioactive peptides.</text>
</comment>
<protein>
    <recommendedName>
        <fullName evidence="6">Oligopeptidase F</fullName>
        <ecNumber evidence="6">3.4.24.-</ecNumber>
    </recommendedName>
</protein>
<dbReference type="Pfam" id="PF08439">
    <property type="entry name" value="Peptidase_M3_N"/>
    <property type="match status" value="1"/>
</dbReference>
<dbReference type="EC" id="3.4.24.-" evidence="6"/>
<dbReference type="Gene3D" id="1.20.140.70">
    <property type="entry name" value="Oligopeptidase f, N-terminal domain"/>
    <property type="match status" value="1"/>
</dbReference>
<evidence type="ECO:0000256" key="1">
    <source>
        <dbReference type="ARBA" id="ARBA00022670"/>
    </source>
</evidence>
<keyword evidence="3 6" id="KW-0378">Hydrolase</keyword>
<accession>A0A6L5Y9L7</accession>
<keyword evidence="5 6" id="KW-0482">Metalloprotease</keyword>
<name>A0A6L5Y9L7_9BACT</name>
<dbReference type="PANTHER" id="PTHR11804">
    <property type="entry name" value="PROTEASE M3 THIMET OLIGOPEPTIDASE-RELATED"/>
    <property type="match status" value="1"/>
</dbReference>
<evidence type="ECO:0000256" key="6">
    <source>
        <dbReference type="RuleBase" id="RU368091"/>
    </source>
</evidence>
<dbReference type="GO" id="GO:0004222">
    <property type="term" value="F:metalloendopeptidase activity"/>
    <property type="evidence" value="ECO:0007669"/>
    <property type="project" value="UniProtKB-UniRule"/>
</dbReference>
<dbReference type="InterPro" id="IPR013647">
    <property type="entry name" value="OligopepF_N_dom"/>
</dbReference>
<dbReference type="Gene3D" id="1.10.1370.20">
    <property type="entry name" value="Oligoendopeptidase f, C-terminal domain"/>
    <property type="match status" value="1"/>
</dbReference>
<dbReference type="InterPro" id="IPR042088">
    <property type="entry name" value="OligoPept_F_C"/>
</dbReference>
<dbReference type="PANTHER" id="PTHR11804:SF84">
    <property type="entry name" value="SACCHAROLYSIN"/>
    <property type="match status" value="1"/>
</dbReference>
<organism evidence="9 10">
    <name type="scientific">Pyramidobacter porci</name>
    <dbReference type="NCBI Taxonomy" id="2605789"/>
    <lineage>
        <taxon>Bacteria</taxon>
        <taxon>Thermotogati</taxon>
        <taxon>Synergistota</taxon>
        <taxon>Synergistia</taxon>
        <taxon>Synergistales</taxon>
        <taxon>Dethiosulfovibrionaceae</taxon>
        <taxon>Pyramidobacter</taxon>
    </lineage>
</organism>
<dbReference type="InterPro" id="IPR045090">
    <property type="entry name" value="Pept_M3A_M3B"/>
</dbReference>
<evidence type="ECO:0000313" key="9">
    <source>
        <dbReference type="EMBL" id="MST54893.1"/>
    </source>
</evidence>
<dbReference type="CDD" id="cd09608">
    <property type="entry name" value="M3B_PepF"/>
    <property type="match status" value="1"/>
</dbReference>
<gene>
    <name evidence="9" type="primary">pepF</name>
    <name evidence="9" type="ORF">FYJ74_02350</name>
</gene>
<dbReference type="AlphaFoldDB" id="A0A6L5Y9L7"/>
<keyword evidence="1 6" id="KW-0645">Protease</keyword>
<dbReference type="GO" id="GO:0006508">
    <property type="term" value="P:proteolysis"/>
    <property type="evidence" value="ECO:0007669"/>
    <property type="project" value="UniProtKB-KW"/>
</dbReference>
<dbReference type="GO" id="GO:0006518">
    <property type="term" value="P:peptide metabolic process"/>
    <property type="evidence" value="ECO:0007669"/>
    <property type="project" value="TreeGrafter"/>
</dbReference>
<evidence type="ECO:0000256" key="3">
    <source>
        <dbReference type="ARBA" id="ARBA00022801"/>
    </source>
</evidence>
<proteinExistence type="inferred from homology"/>
<dbReference type="InterPro" id="IPR001567">
    <property type="entry name" value="Pept_M3A_M3B_dom"/>
</dbReference>